<evidence type="ECO:0000256" key="3">
    <source>
        <dbReference type="ARBA" id="ARBA00023002"/>
    </source>
</evidence>
<dbReference type="GO" id="GO:0042128">
    <property type="term" value="P:nitrate assimilation"/>
    <property type="evidence" value="ECO:0007669"/>
    <property type="project" value="UniProtKB-KW"/>
</dbReference>
<dbReference type="GO" id="GO:0051537">
    <property type="term" value="F:2 iron, 2 sulfur cluster binding"/>
    <property type="evidence" value="ECO:0007669"/>
    <property type="project" value="UniProtKB-KW"/>
</dbReference>
<dbReference type="InterPro" id="IPR012748">
    <property type="entry name" value="Rieske-like_NirD"/>
</dbReference>
<dbReference type="PANTHER" id="PTHR21496">
    <property type="entry name" value="FERREDOXIN-RELATED"/>
    <property type="match status" value="1"/>
</dbReference>
<dbReference type="AlphaFoldDB" id="A0A239DSU8"/>
<accession>A0A239DSU8</accession>
<dbReference type="Proteomes" id="UP000198339">
    <property type="component" value="Unassembled WGS sequence"/>
</dbReference>
<gene>
    <name evidence="8" type="ORF">SAMN06295955_101390</name>
</gene>
<keyword evidence="5" id="KW-0411">Iron-sulfur</keyword>
<evidence type="ECO:0000256" key="6">
    <source>
        <dbReference type="ARBA" id="ARBA00023063"/>
    </source>
</evidence>
<dbReference type="EMBL" id="FZPA01000001">
    <property type="protein sequence ID" value="SNS34634.1"/>
    <property type="molecule type" value="Genomic_DNA"/>
</dbReference>
<evidence type="ECO:0000313" key="9">
    <source>
        <dbReference type="Proteomes" id="UP000198339"/>
    </source>
</evidence>
<evidence type="ECO:0000259" key="7">
    <source>
        <dbReference type="PROSITE" id="PS51296"/>
    </source>
</evidence>
<evidence type="ECO:0000256" key="1">
    <source>
        <dbReference type="ARBA" id="ARBA00022714"/>
    </source>
</evidence>
<dbReference type="OrthoDB" id="9794175at2"/>
<dbReference type="InterPro" id="IPR017941">
    <property type="entry name" value="Rieske_2Fe-2S"/>
</dbReference>
<keyword evidence="9" id="KW-1185">Reference proteome</keyword>
<organism evidence="8 9">
    <name type="scientific">Sphingopyxis indica</name>
    <dbReference type="NCBI Taxonomy" id="436663"/>
    <lineage>
        <taxon>Bacteria</taxon>
        <taxon>Pseudomonadati</taxon>
        <taxon>Pseudomonadota</taxon>
        <taxon>Alphaproteobacteria</taxon>
        <taxon>Sphingomonadales</taxon>
        <taxon>Sphingomonadaceae</taxon>
        <taxon>Sphingopyxis</taxon>
    </lineage>
</organism>
<keyword evidence="4" id="KW-0408">Iron</keyword>
<evidence type="ECO:0000313" key="8">
    <source>
        <dbReference type="EMBL" id="SNS34634.1"/>
    </source>
</evidence>
<reference evidence="8 9" key="1">
    <citation type="submission" date="2017-06" db="EMBL/GenBank/DDBJ databases">
        <authorList>
            <person name="Kim H.J."/>
            <person name="Triplett B.A."/>
        </authorList>
    </citation>
    <scope>NUCLEOTIDE SEQUENCE [LARGE SCALE GENOMIC DNA]</scope>
    <source>
        <strain evidence="8 9">DS15</strain>
    </source>
</reference>
<protein>
    <submittedName>
        <fullName evidence="8">Assimilatory nitrite reductase (NAD(P)H) small subunit</fullName>
    </submittedName>
</protein>
<keyword evidence="2" id="KW-0479">Metal-binding</keyword>
<name>A0A239DSU8_9SPHN</name>
<evidence type="ECO:0000256" key="5">
    <source>
        <dbReference type="ARBA" id="ARBA00023014"/>
    </source>
</evidence>
<keyword evidence="6" id="KW-0534">Nitrate assimilation</keyword>
<dbReference type="CDD" id="cd03530">
    <property type="entry name" value="Rieske_NirD_small_Bacillus"/>
    <property type="match status" value="1"/>
</dbReference>
<sequence>MTTVAEWLDIGWVDQIPVRGSRTVQVADGDDIAVFRTAEGKVFALLDRCPHKHGRLSQGIVHGGAVACPLHNWRISLTTGEALGEDKGCTPTVPVKIDGGRVLICRASVLKAAA</sequence>
<proteinExistence type="predicted"/>
<dbReference type="SUPFAM" id="SSF50022">
    <property type="entry name" value="ISP domain"/>
    <property type="match status" value="1"/>
</dbReference>
<evidence type="ECO:0000256" key="4">
    <source>
        <dbReference type="ARBA" id="ARBA00023004"/>
    </source>
</evidence>
<dbReference type="RefSeq" id="WP_089214284.1">
    <property type="nucleotide sequence ID" value="NZ_FZPA01000001.1"/>
</dbReference>
<dbReference type="GO" id="GO:0008942">
    <property type="term" value="F:nitrite reductase [NAD(P)H] activity"/>
    <property type="evidence" value="ECO:0007669"/>
    <property type="project" value="InterPro"/>
</dbReference>
<keyword evidence="3" id="KW-0560">Oxidoreductase</keyword>
<keyword evidence="1" id="KW-0001">2Fe-2S</keyword>
<dbReference type="PANTHER" id="PTHR21496:SF23">
    <property type="entry name" value="3-PHENYLPROPIONATE_CINNAMIC ACID DIOXYGENASE FERREDOXIN SUBUNIT"/>
    <property type="match status" value="1"/>
</dbReference>
<evidence type="ECO:0000256" key="2">
    <source>
        <dbReference type="ARBA" id="ARBA00022723"/>
    </source>
</evidence>
<dbReference type="Gene3D" id="2.102.10.10">
    <property type="entry name" value="Rieske [2Fe-2S] iron-sulphur domain"/>
    <property type="match status" value="1"/>
</dbReference>
<feature type="domain" description="Rieske" evidence="7">
    <location>
        <begin position="7"/>
        <end position="104"/>
    </location>
</feature>
<dbReference type="GO" id="GO:0046872">
    <property type="term" value="F:metal ion binding"/>
    <property type="evidence" value="ECO:0007669"/>
    <property type="project" value="UniProtKB-KW"/>
</dbReference>
<dbReference type="Pfam" id="PF00355">
    <property type="entry name" value="Rieske"/>
    <property type="match status" value="1"/>
</dbReference>
<dbReference type="NCBIfam" id="TIGR02378">
    <property type="entry name" value="nirD_assim_sml"/>
    <property type="match status" value="1"/>
</dbReference>
<dbReference type="InterPro" id="IPR036922">
    <property type="entry name" value="Rieske_2Fe-2S_sf"/>
</dbReference>
<dbReference type="PROSITE" id="PS51296">
    <property type="entry name" value="RIESKE"/>
    <property type="match status" value="1"/>
</dbReference>